<dbReference type="Proteomes" id="UP000054770">
    <property type="component" value="Unassembled WGS sequence"/>
</dbReference>
<accession>A0A158KT62</accession>
<keyword evidence="3" id="KW-1185">Reference proteome</keyword>
<reference evidence="2" key="1">
    <citation type="submission" date="2016-01" db="EMBL/GenBank/DDBJ databases">
        <authorList>
            <person name="Peeters C."/>
        </authorList>
    </citation>
    <scope>NUCLEOTIDE SEQUENCE [LARGE SCALE GENOMIC DNA]</scope>
    <source>
        <strain evidence="2">LMG 22940</strain>
    </source>
</reference>
<dbReference type="EMBL" id="FCON02000156">
    <property type="protein sequence ID" value="SAL84307.1"/>
    <property type="molecule type" value="Genomic_DNA"/>
</dbReference>
<name>A0A158KT62_9BURK</name>
<evidence type="ECO:0000256" key="1">
    <source>
        <dbReference type="SAM" id="MobiDB-lite"/>
    </source>
</evidence>
<protein>
    <submittedName>
        <fullName evidence="2">Uncharacterized protein</fullName>
    </submittedName>
</protein>
<evidence type="ECO:0000313" key="2">
    <source>
        <dbReference type="EMBL" id="SAL84307.1"/>
    </source>
</evidence>
<evidence type="ECO:0000313" key="3">
    <source>
        <dbReference type="Proteomes" id="UP000054770"/>
    </source>
</evidence>
<gene>
    <name evidence="2" type="ORF">AWB68_07251</name>
</gene>
<feature type="region of interest" description="Disordered" evidence="1">
    <location>
        <begin position="1"/>
        <end position="20"/>
    </location>
</feature>
<proteinExistence type="predicted"/>
<sequence length="66" mass="6499">MSTAGAQAVTEPPSPTKMNAAAPDFPACVTLKSVALPLNTMPVGLAGPEAVAGMLTTSDCTTPLPS</sequence>
<dbReference type="AlphaFoldDB" id="A0A158KT62"/>
<organism evidence="2 3">
    <name type="scientific">Caballeronia choica</name>
    <dbReference type="NCBI Taxonomy" id="326476"/>
    <lineage>
        <taxon>Bacteria</taxon>
        <taxon>Pseudomonadati</taxon>
        <taxon>Pseudomonadota</taxon>
        <taxon>Betaproteobacteria</taxon>
        <taxon>Burkholderiales</taxon>
        <taxon>Burkholderiaceae</taxon>
        <taxon>Caballeronia</taxon>
    </lineage>
</organism>
<comment type="caution">
    <text evidence="2">The sequence shown here is derived from an EMBL/GenBank/DDBJ whole genome shotgun (WGS) entry which is preliminary data.</text>
</comment>